<dbReference type="SUPFAM" id="SSF53098">
    <property type="entry name" value="Ribonuclease H-like"/>
    <property type="match status" value="1"/>
</dbReference>
<dbReference type="InterPro" id="IPR044730">
    <property type="entry name" value="RNase_H-like_dom_plant"/>
</dbReference>
<keyword evidence="1" id="KW-1185">Reference proteome</keyword>
<dbReference type="Pfam" id="PF13456">
    <property type="entry name" value="RVT_3"/>
    <property type="match status" value="1"/>
</dbReference>
<dbReference type="KEGG" id="jre:108983971"/>
<dbReference type="OrthoDB" id="1434060at2759"/>
<evidence type="ECO:0000313" key="2">
    <source>
        <dbReference type="RefSeq" id="XP_018811316.1"/>
    </source>
</evidence>
<evidence type="ECO:0000313" key="1">
    <source>
        <dbReference type="Proteomes" id="UP000235220"/>
    </source>
</evidence>
<sequence>MVMEKLVIDPMAVVNHALFLHRVFMQLQISSENERQQICRWKPPSSSFLKLNVDGAVFADGNKAGVGLVLRDENGKVVWAATKAEDAVDAPVTIELIAVLRGLQLCQPLGIPNLVVETDCLSLVQELQGTQESFSPNGNLIKDAKELMRHFPELQVQHVYRDGNRVAHNLARFAWIIDDIIMWWDSVPGFVDHALWFDQAAMY</sequence>
<dbReference type="STRING" id="51240.A0A2I4DVZ3"/>
<dbReference type="AlphaFoldDB" id="A0A2I4DVZ3"/>
<dbReference type="PANTHER" id="PTHR47723:SF19">
    <property type="entry name" value="POLYNUCLEOTIDYL TRANSFERASE, RIBONUCLEASE H-LIKE SUPERFAMILY PROTEIN"/>
    <property type="match status" value="1"/>
</dbReference>
<dbReference type="Gene3D" id="3.30.420.10">
    <property type="entry name" value="Ribonuclease H-like superfamily/Ribonuclease H"/>
    <property type="match status" value="1"/>
</dbReference>
<dbReference type="InterPro" id="IPR053151">
    <property type="entry name" value="RNase_H-like"/>
</dbReference>
<dbReference type="GO" id="GO:0003676">
    <property type="term" value="F:nucleic acid binding"/>
    <property type="evidence" value="ECO:0007669"/>
    <property type="project" value="InterPro"/>
</dbReference>
<dbReference type="GeneID" id="108983971"/>
<dbReference type="Proteomes" id="UP000235220">
    <property type="component" value="Chromosome 5"/>
</dbReference>
<dbReference type="Gramene" id="Jr05_09760_p1">
    <property type="protein sequence ID" value="cds.Jr05_09760_p1"/>
    <property type="gene ID" value="Jr05_09760"/>
</dbReference>
<dbReference type="PANTHER" id="PTHR47723">
    <property type="entry name" value="OS05G0353850 PROTEIN"/>
    <property type="match status" value="1"/>
</dbReference>
<dbReference type="InterPro" id="IPR036397">
    <property type="entry name" value="RNaseH_sf"/>
</dbReference>
<dbReference type="RefSeq" id="XP_018811316.1">
    <property type="nucleotide sequence ID" value="XM_018955771.1"/>
</dbReference>
<reference evidence="2" key="1">
    <citation type="submission" date="2025-08" db="UniProtKB">
        <authorList>
            <consortium name="RefSeq"/>
        </authorList>
    </citation>
    <scope>IDENTIFICATION</scope>
    <source>
        <tissue evidence="2">Leaves</tissue>
    </source>
</reference>
<gene>
    <name evidence="2" type="primary">LOC108983971</name>
</gene>
<dbReference type="CDD" id="cd06222">
    <property type="entry name" value="RNase_H_like"/>
    <property type="match status" value="1"/>
</dbReference>
<dbReference type="InterPro" id="IPR012337">
    <property type="entry name" value="RNaseH-like_sf"/>
</dbReference>
<dbReference type="InterPro" id="IPR002156">
    <property type="entry name" value="RNaseH_domain"/>
</dbReference>
<organism evidence="1 2">
    <name type="scientific">Juglans regia</name>
    <name type="common">English walnut</name>
    <dbReference type="NCBI Taxonomy" id="51240"/>
    <lineage>
        <taxon>Eukaryota</taxon>
        <taxon>Viridiplantae</taxon>
        <taxon>Streptophyta</taxon>
        <taxon>Embryophyta</taxon>
        <taxon>Tracheophyta</taxon>
        <taxon>Spermatophyta</taxon>
        <taxon>Magnoliopsida</taxon>
        <taxon>eudicotyledons</taxon>
        <taxon>Gunneridae</taxon>
        <taxon>Pentapetalae</taxon>
        <taxon>rosids</taxon>
        <taxon>fabids</taxon>
        <taxon>Fagales</taxon>
        <taxon>Juglandaceae</taxon>
        <taxon>Juglans</taxon>
    </lineage>
</organism>
<dbReference type="GO" id="GO:0004523">
    <property type="term" value="F:RNA-DNA hybrid ribonuclease activity"/>
    <property type="evidence" value="ECO:0007669"/>
    <property type="project" value="InterPro"/>
</dbReference>
<proteinExistence type="predicted"/>
<accession>A0A2I4DVZ3</accession>
<protein>
    <submittedName>
        <fullName evidence="2">Uncharacterized protein LOC108983971</fullName>
    </submittedName>
</protein>
<name>A0A2I4DVZ3_JUGRE</name>